<evidence type="ECO:0000313" key="1">
    <source>
        <dbReference type="EMBL" id="CUA94794.1"/>
    </source>
</evidence>
<keyword evidence="2" id="KW-1185">Reference proteome</keyword>
<evidence type="ECO:0000313" key="2">
    <source>
        <dbReference type="Proteomes" id="UP000183900"/>
    </source>
</evidence>
<organism evidence="1 2">
    <name type="scientific">Pannonibacter indicus</name>
    <dbReference type="NCBI Taxonomy" id="466044"/>
    <lineage>
        <taxon>Bacteria</taxon>
        <taxon>Pseudomonadati</taxon>
        <taxon>Pseudomonadota</taxon>
        <taxon>Alphaproteobacteria</taxon>
        <taxon>Hyphomicrobiales</taxon>
        <taxon>Stappiaceae</taxon>
        <taxon>Pannonibacter</taxon>
    </lineage>
</organism>
<proteinExistence type="predicted"/>
<dbReference type="AlphaFoldDB" id="A0A0K6HV52"/>
<dbReference type="RefSeq" id="WP_050471993.1">
    <property type="nucleotide sequence ID" value="NZ_CYHE01000003.1"/>
</dbReference>
<gene>
    <name evidence="1" type="ORF">Ga0061067_103311</name>
</gene>
<dbReference type="OrthoDB" id="8138968at2"/>
<dbReference type="EMBL" id="CYHE01000003">
    <property type="protein sequence ID" value="CUA94794.1"/>
    <property type="molecule type" value="Genomic_DNA"/>
</dbReference>
<dbReference type="Proteomes" id="UP000183900">
    <property type="component" value="Unassembled WGS sequence"/>
</dbReference>
<name>A0A0K6HV52_9HYPH</name>
<sequence>MTRVAPRSLDEDTCPVSEETFQHLMHLNAASAASAAGDLPEEQKARLAVFCYRKAHLRPIGLMIAAGCSLRALLDEAGHAGEILYRQSREMQASLPCDKFQPQRGTRPPVTLCVIKG</sequence>
<accession>A0A0K6HV52</accession>
<reference evidence="2" key="1">
    <citation type="submission" date="2015-08" db="EMBL/GenBank/DDBJ databases">
        <authorList>
            <person name="Varghese N."/>
        </authorList>
    </citation>
    <scope>NUCLEOTIDE SEQUENCE [LARGE SCALE GENOMIC DNA]</scope>
    <source>
        <strain evidence="2">DSM 23407</strain>
    </source>
</reference>
<protein>
    <submittedName>
        <fullName evidence="1">Uncharacterized protein</fullName>
    </submittedName>
</protein>